<keyword evidence="2" id="KW-0680">Restriction system</keyword>
<keyword evidence="4" id="KW-0175">Coiled coil</keyword>
<dbReference type="InterPro" id="IPR000055">
    <property type="entry name" value="Restrct_endonuc_typeI_TRD"/>
</dbReference>
<dbReference type="AlphaFoldDB" id="A0A1A9QE52"/>
<gene>
    <name evidence="6" type="ORF">A6V39_03140</name>
</gene>
<dbReference type="InterPro" id="IPR052021">
    <property type="entry name" value="Type-I_RS_S_subunit"/>
</dbReference>
<dbReference type="Pfam" id="PF01420">
    <property type="entry name" value="Methylase_S"/>
    <property type="match status" value="2"/>
</dbReference>
<evidence type="ECO:0000256" key="4">
    <source>
        <dbReference type="SAM" id="Coils"/>
    </source>
</evidence>
<dbReference type="InterPro" id="IPR044946">
    <property type="entry name" value="Restrct_endonuc_typeI_TRD_sf"/>
</dbReference>
<evidence type="ECO:0000256" key="2">
    <source>
        <dbReference type="ARBA" id="ARBA00022747"/>
    </source>
</evidence>
<dbReference type="STRING" id="432608.A6V39_03140"/>
<organism evidence="6 7">
    <name type="scientific">Candidatus Mycoplasma haematobovis</name>
    <dbReference type="NCBI Taxonomy" id="432608"/>
    <lineage>
        <taxon>Bacteria</taxon>
        <taxon>Bacillati</taxon>
        <taxon>Mycoplasmatota</taxon>
        <taxon>Mollicutes</taxon>
        <taxon>Mycoplasmataceae</taxon>
        <taxon>Mycoplasma</taxon>
    </lineage>
</organism>
<dbReference type="REBASE" id="159363">
    <property type="entry name" value="S1.MhaP01ORF3140P"/>
</dbReference>
<dbReference type="Gene3D" id="1.10.287.1120">
    <property type="entry name" value="Bipartite methylase S protein"/>
    <property type="match status" value="1"/>
</dbReference>
<evidence type="ECO:0000256" key="3">
    <source>
        <dbReference type="ARBA" id="ARBA00023125"/>
    </source>
</evidence>
<evidence type="ECO:0000313" key="7">
    <source>
        <dbReference type="Proteomes" id="UP000077623"/>
    </source>
</evidence>
<comment type="caution">
    <text evidence="6">The sequence shown here is derived from an EMBL/GenBank/DDBJ whole genome shotgun (WGS) entry which is preliminary data.</text>
</comment>
<dbReference type="GO" id="GO:0009307">
    <property type="term" value="P:DNA restriction-modification system"/>
    <property type="evidence" value="ECO:0007669"/>
    <property type="project" value="UniProtKB-KW"/>
</dbReference>
<proteinExistence type="inferred from homology"/>
<feature type="domain" description="Type I restriction modification DNA specificity" evidence="5">
    <location>
        <begin position="4"/>
        <end position="182"/>
    </location>
</feature>
<evidence type="ECO:0000259" key="5">
    <source>
        <dbReference type="Pfam" id="PF01420"/>
    </source>
</evidence>
<keyword evidence="3" id="KW-0238">DNA-binding</keyword>
<comment type="similarity">
    <text evidence="1">Belongs to the type-I restriction system S methylase family.</text>
</comment>
<sequence>MDNNSKWEEVTLDKLGNLQRGKQTHKPENDPYLFENGNIPFVQVLCIDGKLFVNNVRKYYNKFGLRQSKLFSENTVCIVNHGIVAGTSILKKPSCLCTQLHGFNSFENVSDPKFVKYCFDFGKIKRLCQNISSAVSITKKLTLNRILKISFPNPPLDIQQKIGKILSTYDLLIENYEKQIDLLKNQRTKLFQRWFINHKFPNYIDTNPSNWKPTLLKDFVNFKAGPRLAGETKEHGLYPFFTCSKETQRINEYSFDQEALILSSAGELCVKYCVGKFDVMSQVYVLSLKHHYVYWLFEKINYLLPFFRKTSNSTTIPRLGVERFRNFKVSIPPNNLLNLFNKFAEPIQKQIDCLSKQVNKFQIIKNELIEWIYSQKLEIN</sequence>
<dbReference type="Gene3D" id="3.90.220.20">
    <property type="entry name" value="DNA methylase specificity domains"/>
    <property type="match status" value="2"/>
</dbReference>
<dbReference type="PANTHER" id="PTHR30408">
    <property type="entry name" value="TYPE-1 RESTRICTION ENZYME ECOKI SPECIFICITY PROTEIN"/>
    <property type="match status" value="1"/>
</dbReference>
<evidence type="ECO:0000313" key="6">
    <source>
        <dbReference type="EMBL" id="OAL10404.1"/>
    </source>
</evidence>
<reference evidence="7" key="1">
    <citation type="submission" date="2016-04" db="EMBL/GenBank/DDBJ databases">
        <authorList>
            <person name="Quiroz-Castaneda R.E."/>
            <person name="Martinez-Ocampo F."/>
        </authorList>
    </citation>
    <scope>NUCLEOTIDE SEQUENCE [LARGE SCALE GENOMIC DNA]</scope>
    <source>
        <strain evidence="7">INIFAP01</strain>
    </source>
</reference>
<dbReference type="GO" id="GO:0003677">
    <property type="term" value="F:DNA binding"/>
    <property type="evidence" value="ECO:0007669"/>
    <property type="project" value="UniProtKB-KW"/>
</dbReference>
<feature type="domain" description="Type I restriction modification DNA specificity" evidence="5">
    <location>
        <begin position="208"/>
        <end position="365"/>
    </location>
</feature>
<dbReference type="RefSeq" id="WP_187150245.1">
    <property type="nucleotide sequence ID" value="NZ_LWUJ01000011.1"/>
</dbReference>
<feature type="coiled-coil region" evidence="4">
    <location>
        <begin position="166"/>
        <end position="193"/>
    </location>
</feature>
<evidence type="ECO:0000256" key="1">
    <source>
        <dbReference type="ARBA" id="ARBA00010923"/>
    </source>
</evidence>
<accession>A0A1A9QE52</accession>
<dbReference type="EMBL" id="LWUJ01000011">
    <property type="protein sequence ID" value="OAL10404.1"/>
    <property type="molecule type" value="Genomic_DNA"/>
</dbReference>
<dbReference type="CDD" id="cd17258">
    <property type="entry name" value="RMtype1_S_Sau13435ORF2165P-TRD1-CR1_like"/>
    <property type="match status" value="1"/>
</dbReference>
<dbReference type="PANTHER" id="PTHR30408:SF12">
    <property type="entry name" value="TYPE I RESTRICTION ENZYME MJAVIII SPECIFICITY SUBUNIT"/>
    <property type="match status" value="1"/>
</dbReference>
<dbReference type="Proteomes" id="UP000077623">
    <property type="component" value="Unassembled WGS sequence"/>
</dbReference>
<protein>
    <recommendedName>
        <fullName evidence="5">Type I restriction modification DNA specificity domain-containing protein</fullName>
    </recommendedName>
</protein>
<name>A0A1A9QE52_9MOLU</name>
<dbReference type="SUPFAM" id="SSF116734">
    <property type="entry name" value="DNA methylase specificity domain"/>
    <property type="match status" value="2"/>
</dbReference>
<keyword evidence="7" id="KW-1185">Reference proteome</keyword>